<dbReference type="Gene3D" id="1.20.120.450">
    <property type="entry name" value="dinb family like domain"/>
    <property type="match status" value="1"/>
</dbReference>
<dbReference type="RefSeq" id="WP_131070593.1">
    <property type="nucleotide sequence ID" value="NZ_CP049362.1"/>
</dbReference>
<accession>A0ABX8SVR1</accession>
<dbReference type="PIRSF" id="PIRSF031551">
    <property type="entry name" value="DUF1706"/>
    <property type="match status" value="1"/>
</dbReference>
<protein>
    <submittedName>
        <fullName evidence="1">ClbS/DfsB family four-helix bundle protein</fullName>
    </submittedName>
</protein>
<gene>
    <name evidence="1" type="ORF">FE795_09435</name>
</gene>
<dbReference type="SUPFAM" id="SSF109854">
    <property type="entry name" value="DinB/YfiT-like putative metalloenzymes"/>
    <property type="match status" value="1"/>
</dbReference>
<keyword evidence="2" id="KW-1185">Reference proteome</keyword>
<reference evidence="1 2" key="1">
    <citation type="submission" date="2020-02" db="EMBL/GenBank/DDBJ databases">
        <title>Partial ammonium oxidation to N2 by heterotrophic bacteria.</title>
        <authorList>
            <person name="Wu M."/>
        </authorList>
    </citation>
    <scope>NUCLEOTIDE SEQUENCE [LARGE SCALE GENOMIC DNA]</scope>
    <source>
        <strain evidence="1 2">HO-1</strain>
    </source>
</reference>
<organism evidence="1 2">
    <name type="scientific">Alcaligenes ammonioxydans</name>
    <dbReference type="NCBI Taxonomy" id="2582914"/>
    <lineage>
        <taxon>Bacteria</taxon>
        <taxon>Pseudomonadati</taxon>
        <taxon>Pseudomonadota</taxon>
        <taxon>Betaproteobacteria</taxon>
        <taxon>Burkholderiales</taxon>
        <taxon>Alcaligenaceae</taxon>
        <taxon>Alcaligenes</taxon>
    </lineage>
</organism>
<proteinExistence type="predicted"/>
<name>A0ABX8SVR1_9BURK</name>
<dbReference type="InterPro" id="IPR034660">
    <property type="entry name" value="DinB/YfiT-like"/>
</dbReference>
<dbReference type="PANTHER" id="PTHR40658">
    <property type="match status" value="1"/>
</dbReference>
<dbReference type="EMBL" id="CP049362">
    <property type="protein sequence ID" value="QXX79212.1"/>
    <property type="molecule type" value="Genomic_DNA"/>
</dbReference>
<evidence type="ECO:0000313" key="1">
    <source>
        <dbReference type="EMBL" id="QXX79212.1"/>
    </source>
</evidence>
<sequence>MAVPQNKQELLQAISSSYQQLRAELLTVPEERCRERSLQGHVKGTQMSVSDLVAYLIGWNELVLKWSHAKVRGEAVDFPERGFKWNELGALAQKFYADYADLSYSELLTRLQDVYGRIVELVGHCTDQALYGAPWYKTYSQGRMIQFNTASPYANARNRLRQWKKANSLA</sequence>
<dbReference type="Pfam" id="PF08020">
    <property type="entry name" value="DUF1706"/>
    <property type="match status" value="1"/>
</dbReference>
<evidence type="ECO:0000313" key="2">
    <source>
        <dbReference type="Proteomes" id="UP000826050"/>
    </source>
</evidence>
<dbReference type="InterPro" id="IPR012550">
    <property type="entry name" value="DUF1706"/>
</dbReference>
<dbReference type="Proteomes" id="UP000826050">
    <property type="component" value="Chromosome"/>
</dbReference>
<dbReference type="PANTHER" id="PTHR40658:SF3">
    <property type="entry name" value="CLBS_DFSB FAMILY FOUR-HELIX BUNDLE PROTEIN"/>
    <property type="match status" value="1"/>
</dbReference>